<keyword evidence="1" id="KW-0812">Transmembrane</keyword>
<dbReference type="Proteomes" id="UP001374535">
    <property type="component" value="Chromosome 11"/>
</dbReference>
<gene>
    <name evidence="2" type="ORF">V8G54_037648</name>
</gene>
<name>A0AAQ3MJJ1_VIGMU</name>
<protein>
    <submittedName>
        <fullName evidence="2">Uncharacterized protein</fullName>
    </submittedName>
</protein>
<proteinExistence type="predicted"/>
<feature type="non-terminal residue" evidence="2">
    <location>
        <position position="1"/>
    </location>
</feature>
<reference evidence="2 3" key="1">
    <citation type="journal article" date="2023" name="Life. Sci Alliance">
        <title>Evolutionary insights into 3D genome organization and epigenetic landscape of Vigna mungo.</title>
        <authorList>
            <person name="Junaid A."/>
            <person name="Singh B."/>
            <person name="Bhatia S."/>
        </authorList>
    </citation>
    <scope>NUCLEOTIDE SEQUENCE [LARGE SCALE GENOMIC DNA]</scope>
    <source>
        <strain evidence="2">Urdbean</strain>
    </source>
</reference>
<organism evidence="2 3">
    <name type="scientific">Vigna mungo</name>
    <name type="common">Black gram</name>
    <name type="synonym">Phaseolus mungo</name>
    <dbReference type="NCBI Taxonomy" id="3915"/>
    <lineage>
        <taxon>Eukaryota</taxon>
        <taxon>Viridiplantae</taxon>
        <taxon>Streptophyta</taxon>
        <taxon>Embryophyta</taxon>
        <taxon>Tracheophyta</taxon>
        <taxon>Spermatophyta</taxon>
        <taxon>Magnoliopsida</taxon>
        <taxon>eudicotyledons</taxon>
        <taxon>Gunneridae</taxon>
        <taxon>Pentapetalae</taxon>
        <taxon>rosids</taxon>
        <taxon>fabids</taxon>
        <taxon>Fabales</taxon>
        <taxon>Fabaceae</taxon>
        <taxon>Papilionoideae</taxon>
        <taxon>50 kb inversion clade</taxon>
        <taxon>NPAAA clade</taxon>
        <taxon>indigoferoid/millettioid clade</taxon>
        <taxon>Phaseoleae</taxon>
        <taxon>Vigna</taxon>
    </lineage>
</organism>
<dbReference type="EMBL" id="CP144690">
    <property type="protein sequence ID" value="WVY92134.1"/>
    <property type="molecule type" value="Genomic_DNA"/>
</dbReference>
<sequence length="160" mass="18301">QTIHVTSLARVFPRAETYTRCRSHIYIDRATLYRCDHTSTNAPDPIRTPQVKHGWARVVLGWVTSWEVLVLHLFFTFFSFLRCFSSFLFPTKSQSTDYTTPTNSYYGFFGPKPSISLRSPASSQVLKLIPAAEAIYTFIVQHLTGVIRPALMHRIPSELC</sequence>
<dbReference type="AlphaFoldDB" id="A0AAQ3MJJ1"/>
<keyword evidence="1" id="KW-1133">Transmembrane helix</keyword>
<keyword evidence="1" id="KW-0472">Membrane</keyword>
<feature type="transmembrane region" description="Helical" evidence="1">
    <location>
        <begin position="69"/>
        <end position="89"/>
    </location>
</feature>
<keyword evidence="3" id="KW-1185">Reference proteome</keyword>
<evidence type="ECO:0000313" key="3">
    <source>
        <dbReference type="Proteomes" id="UP001374535"/>
    </source>
</evidence>
<evidence type="ECO:0000256" key="1">
    <source>
        <dbReference type="SAM" id="Phobius"/>
    </source>
</evidence>
<accession>A0AAQ3MJJ1</accession>
<feature type="non-terminal residue" evidence="2">
    <location>
        <position position="160"/>
    </location>
</feature>
<evidence type="ECO:0000313" key="2">
    <source>
        <dbReference type="EMBL" id="WVY92134.1"/>
    </source>
</evidence>